<evidence type="ECO:0000313" key="9">
    <source>
        <dbReference type="Proteomes" id="UP000247409"/>
    </source>
</evidence>
<comment type="caution">
    <text evidence="8">The sequence shown here is derived from an EMBL/GenBank/DDBJ whole genome shotgun (WGS) entry which is preliminary data.</text>
</comment>
<keyword evidence="4" id="KW-0408">Iron</keyword>
<dbReference type="InterPro" id="IPR052571">
    <property type="entry name" value="Mt_RNA_Methyltransferase"/>
</dbReference>
<dbReference type="GO" id="GO:0005763">
    <property type="term" value="C:mitochondrial small ribosomal subunit"/>
    <property type="evidence" value="ECO:0007669"/>
    <property type="project" value="TreeGrafter"/>
</dbReference>
<dbReference type="InterPro" id="IPR015324">
    <property type="entry name" value="Ribosomal_Rsm22-like"/>
</dbReference>
<dbReference type="GO" id="GO:0032259">
    <property type="term" value="P:methylation"/>
    <property type="evidence" value="ECO:0007669"/>
    <property type="project" value="UniProtKB-KW"/>
</dbReference>
<reference evidence="8 9" key="1">
    <citation type="journal article" date="2018" name="Mol. Biol. Evol.">
        <title>Analysis of the draft genome of the red seaweed Gracilariopsis chorda provides insights into genome size evolution in Rhodophyta.</title>
        <authorList>
            <person name="Lee J."/>
            <person name="Yang E.C."/>
            <person name="Graf L."/>
            <person name="Yang J.H."/>
            <person name="Qiu H."/>
            <person name="Zel Zion U."/>
            <person name="Chan C.X."/>
            <person name="Stephens T.G."/>
            <person name="Weber A.P.M."/>
            <person name="Boo G.H."/>
            <person name="Boo S.M."/>
            <person name="Kim K.M."/>
            <person name="Shin Y."/>
            <person name="Jung M."/>
            <person name="Lee S.J."/>
            <person name="Yim H.S."/>
            <person name="Lee J.H."/>
            <person name="Bhattacharya D."/>
            <person name="Yoon H.S."/>
        </authorList>
    </citation>
    <scope>NUCLEOTIDE SEQUENCE [LARGE SCALE GENOMIC DNA]</scope>
    <source>
        <strain evidence="8 9">SKKU-2015</strain>
        <tissue evidence="8">Whole body</tissue>
    </source>
</reference>
<keyword evidence="5" id="KW-0411">Iron-sulfur</keyword>
<evidence type="ECO:0000256" key="5">
    <source>
        <dbReference type="ARBA" id="ARBA00023014"/>
    </source>
</evidence>
<proteinExistence type="predicted"/>
<dbReference type="PANTHER" id="PTHR13184:SF5">
    <property type="entry name" value="METHYLTRANSFERASE-LIKE PROTEIN 17, MITOCHONDRIAL"/>
    <property type="match status" value="1"/>
</dbReference>
<evidence type="ECO:0000256" key="6">
    <source>
        <dbReference type="ARBA" id="ARBA00023128"/>
    </source>
</evidence>
<dbReference type="Pfam" id="PF09243">
    <property type="entry name" value="Rsm22"/>
    <property type="match status" value="2"/>
</dbReference>
<sequence>MHKMIPLRSPNYALPYRRLSTLHRRLCSTTQTDIGSDTPRFPPVPSVFVSQSYRRVRNSPTLPLEAVAIPHTVQAEVHALIKEHSLSAKNIRKHVKALDLLRAQDFERRKIVSRKGQPIVRRPLKYDEEEAVSYAALRMPATLAANVFVMAEIRRLLPDFAPIKLLDFGTGVGVSVMAAARAFPNPTPDQGSSSIRMAALVDQSEPMLRVGSKILKSDPAASSTSVSSALSLHDKVLRQAEFDIVCASYSLNEIVRKAMANPLDCEDSDRDGGSVSREKRVKLAENNLRRTVKSLWSRTAPGGLLIVVEDGTAAGFEIVSFARDLLLRYNDAETVKAEHLDSNSSGHKDRATQARVVAPCLHSRTCPLRGSITRRRICRFQQRLNRPLFSRNARPLPTGYEDEYFSFIAIQKILLEEKSPNDTEAKGWGRLIRPPLMKGKHIALDACTKDGNLERRVVSKKNAPLGSSLEPVGPNGVMYGQKNPVLVYKY</sequence>
<organism evidence="8 9">
    <name type="scientific">Gracilariopsis chorda</name>
    <dbReference type="NCBI Taxonomy" id="448386"/>
    <lineage>
        <taxon>Eukaryota</taxon>
        <taxon>Rhodophyta</taxon>
        <taxon>Florideophyceae</taxon>
        <taxon>Rhodymeniophycidae</taxon>
        <taxon>Gracilariales</taxon>
        <taxon>Gracilariaceae</taxon>
        <taxon>Gracilariopsis</taxon>
    </lineage>
</organism>
<evidence type="ECO:0000256" key="7">
    <source>
        <dbReference type="ARBA" id="ARBA00045681"/>
    </source>
</evidence>
<gene>
    <name evidence="8" type="ORF">BWQ96_02302</name>
</gene>
<dbReference type="GO" id="GO:0006412">
    <property type="term" value="P:translation"/>
    <property type="evidence" value="ECO:0007669"/>
    <property type="project" value="InterPro"/>
</dbReference>
<dbReference type="InterPro" id="IPR029063">
    <property type="entry name" value="SAM-dependent_MTases_sf"/>
</dbReference>
<keyword evidence="8" id="KW-0808">Transferase</keyword>
<name>A0A2V3J0H7_9FLOR</name>
<dbReference type="OrthoDB" id="421327at2759"/>
<accession>A0A2V3J0H7</accession>
<keyword evidence="8" id="KW-0489">Methyltransferase</keyword>
<dbReference type="GO" id="GO:0051536">
    <property type="term" value="F:iron-sulfur cluster binding"/>
    <property type="evidence" value="ECO:0007669"/>
    <property type="project" value="UniProtKB-KW"/>
</dbReference>
<evidence type="ECO:0000256" key="1">
    <source>
        <dbReference type="ARBA" id="ARBA00004173"/>
    </source>
</evidence>
<dbReference type="GO" id="GO:0046872">
    <property type="term" value="F:metal ion binding"/>
    <property type="evidence" value="ECO:0007669"/>
    <property type="project" value="UniProtKB-KW"/>
</dbReference>
<dbReference type="EMBL" id="NBIV01000018">
    <property type="protein sequence ID" value="PXF47916.1"/>
    <property type="molecule type" value="Genomic_DNA"/>
</dbReference>
<dbReference type="Gene3D" id="3.40.50.150">
    <property type="entry name" value="Vaccinia Virus protein VP39"/>
    <property type="match status" value="1"/>
</dbReference>
<evidence type="ECO:0000313" key="8">
    <source>
        <dbReference type="EMBL" id="PXF47916.1"/>
    </source>
</evidence>
<evidence type="ECO:0000256" key="2">
    <source>
        <dbReference type="ARBA" id="ARBA00022723"/>
    </source>
</evidence>
<dbReference type="AlphaFoldDB" id="A0A2V3J0H7"/>
<dbReference type="GO" id="GO:0008168">
    <property type="term" value="F:methyltransferase activity"/>
    <property type="evidence" value="ECO:0007669"/>
    <property type="project" value="UniProtKB-KW"/>
</dbReference>
<comment type="subcellular location">
    <subcellularLocation>
        <location evidence="1">Mitochondrion</location>
    </subcellularLocation>
</comment>
<comment type="function">
    <text evidence="7">Mitochondrial ribosome (mitoribosome) assembly factor. Binds at the interface of the head and body domains of the mitochondrial small ribosomal subunit (mt-SSU), occluding the mRNA channel and preventing compaction of the head domain towards the body. Probable inactive methyltransferase: retains the characteristic folding and ability to bind S-adenosyl-L-methionine, but it probably lost its methyltransferase activity.</text>
</comment>
<evidence type="ECO:0000256" key="3">
    <source>
        <dbReference type="ARBA" id="ARBA00022946"/>
    </source>
</evidence>
<dbReference type="GO" id="GO:0003735">
    <property type="term" value="F:structural constituent of ribosome"/>
    <property type="evidence" value="ECO:0007669"/>
    <property type="project" value="TreeGrafter"/>
</dbReference>
<dbReference type="STRING" id="448386.A0A2V3J0H7"/>
<protein>
    <submittedName>
        <fullName evidence="8">Methyltransferase-like protein 17, mitochondrial</fullName>
    </submittedName>
</protein>
<keyword evidence="3" id="KW-0809">Transit peptide</keyword>
<keyword evidence="6" id="KW-0496">Mitochondrion</keyword>
<keyword evidence="9" id="KW-1185">Reference proteome</keyword>
<evidence type="ECO:0000256" key="4">
    <source>
        <dbReference type="ARBA" id="ARBA00023004"/>
    </source>
</evidence>
<dbReference type="Proteomes" id="UP000247409">
    <property type="component" value="Unassembled WGS sequence"/>
</dbReference>
<keyword evidence="2" id="KW-0479">Metal-binding</keyword>
<dbReference type="PANTHER" id="PTHR13184">
    <property type="entry name" value="37S RIBOSOMAL PROTEIN S22"/>
    <property type="match status" value="1"/>
</dbReference>
<dbReference type="SUPFAM" id="SSF53335">
    <property type="entry name" value="S-adenosyl-L-methionine-dependent methyltransferases"/>
    <property type="match status" value="1"/>
</dbReference>